<evidence type="ECO:0000313" key="7">
    <source>
        <dbReference type="EMBL" id="MBB3998992.1"/>
    </source>
</evidence>
<organism evidence="7 8">
    <name type="scientific">Aureimonas pseudogalii</name>
    <dbReference type="NCBI Taxonomy" id="1744844"/>
    <lineage>
        <taxon>Bacteria</taxon>
        <taxon>Pseudomonadati</taxon>
        <taxon>Pseudomonadota</taxon>
        <taxon>Alphaproteobacteria</taxon>
        <taxon>Hyphomicrobiales</taxon>
        <taxon>Aurantimonadaceae</taxon>
        <taxon>Aureimonas</taxon>
    </lineage>
</organism>
<evidence type="ECO:0000256" key="3">
    <source>
        <dbReference type="ARBA" id="ARBA00022989"/>
    </source>
</evidence>
<evidence type="ECO:0000256" key="2">
    <source>
        <dbReference type="ARBA" id="ARBA00022692"/>
    </source>
</evidence>
<dbReference type="InterPro" id="IPR007829">
    <property type="entry name" value="TM2"/>
</dbReference>
<dbReference type="EMBL" id="JACIEK010000007">
    <property type="protein sequence ID" value="MBB3998992.1"/>
    <property type="molecule type" value="Genomic_DNA"/>
</dbReference>
<evidence type="ECO:0000259" key="6">
    <source>
        <dbReference type="Pfam" id="PF05154"/>
    </source>
</evidence>
<dbReference type="GO" id="GO:0016020">
    <property type="term" value="C:membrane"/>
    <property type="evidence" value="ECO:0007669"/>
    <property type="project" value="UniProtKB-SubCell"/>
</dbReference>
<dbReference type="AlphaFoldDB" id="A0A7W6H5K9"/>
<evidence type="ECO:0000256" key="1">
    <source>
        <dbReference type="ARBA" id="ARBA00004141"/>
    </source>
</evidence>
<evidence type="ECO:0000256" key="5">
    <source>
        <dbReference type="SAM" id="Phobius"/>
    </source>
</evidence>
<accession>A0A7W6H5K9</accession>
<keyword evidence="4 5" id="KW-0472">Membrane</keyword>
<proteinExistence type="predicted"/>
<dbReference type="RefSeq" id="WP_183200542.1">
    <property type="nucleotide sequence ID" value="NZ_JACIEK010000007.1"/>
</dbReference>
<name>A0A7W6H5K9_9HYPH</name>
<dbReference type="Proteomes" id="UP000542776">
    <property type="component" value="Unassembled WGS sequence"/>
</dbReference>
<keyword evidence="3 5" id="KW-1133">Transmembrane helix</keyword>
<keyword evidence="2 5" id="KW-0812">Transmembrane</keyword>
<keyword evidence="8" id="KW-1185">Reference proteome</keyword>
<reference evidence="7 8" key="1">
    <citation type="submission" date="2020-08" db="EMBL/GenBank/DDBJ databases">
        <title>Genomic Encyclopedia of Type Strains, Phase IV (KMG-IV): sequencing the most valuable type-strain genomes for metagenomic binning, comparative biology and taxonomic classification.</title>
        <authorList>
            <person name="Goeker M."/>
        </authorList>
    </citation>
    <scope>NUCLEOTIDE SEQUENCE [LARGE SCALE GENOMIC DNA]</scope>
    <source>
        <strain evidence="7 8">DSM 102238</strain>
    </source>
</reference>
<dbReference type="Pfam" id="PF05154">
    <property type="entry name" value="TM2"/>
    <property type="match status" value="1"/>
</dbReference>
<feature type="domain" description="TM2" evidence="6">
    <location>
        <begin position="4"/>
        <end position="51"/>
    </location>
</feature>
<sequence>MKSGLAAFVLWLCCLIGICGLHRFYLGRPWTGLLWLFTFGLLGIGQLIDLFWLPSMTRQENLERRLDRVEAARLH</sequence>
<evidence type="ECO:0000256" key="4">
    <source>
        <dbReference type="ARBA" id="ARBA00023136"/>
    </source>
</evidence>
<comment type="caution">
    <text evidence="7">The sequence shown here is derived from an EMBL/GenBank/DDBJ whole genome shotgun (WGS) entry which is preliminary data.</text>
</comment>
<comment type="subcellular location">
    <subcellularLocation>
        <location evidence="1">Membrane</location>
        <topology evidence="1">Multi-pass membrane protein</topology>
    </subcellularLocation>
</comment>
<protein>
    <submittedName>
        <fullName evidence="7">TM2 domain-containing membrane protein YozV</fullName>
    </submittedName>
</protein>
<feature type="transmembrane region" description="Helical" evidence="5">
    <location>
        <begin position="33"/>
        <end position="53"/>
    </location>
</feature>
<dbReference type="InterPro" id="IPR050932">
    <property type="entry name" value="TM2D1-3-like"/>
</dbReference>
<dbReference type="PANTHER" id="PTHR21016">
    <property type="entry name" value="BETA-AMYLOID BINDING PROTEIN-RELATED"/>
    <property type="match status" value="1"/>
</dbReference>
<evidence type="ECO:0000313" key="8">
    <source>
        <dbReference type="Proteomes" id="UP000542776"/>
    </source>
</evidence>
<dbReference type="PANTHER" id="PTHR21016:SF25">
    <property type="entry name" value="TM2 DOMAIN-CONTAINING PROTEIN DDB_G0277895-RELATED"/>
    <property type="match status" value="1"/>
</dbReference>
<gene>
    <name evidence="7" type="ORF">GGR04_002847</name>
</gene>